<proteinExistence type="predicted"/>
<dbReference type="InterPro" id="IPR057887">
    <property type="entry name" value="IQUB_helical"/>
</dbReference>
<keyword evidence="5" id="KW-1185">Reference proteome</keyword>
<name>A0ABD3NAP2_9STRA</name>
<comment type="caution">
    <text evidence="4">The sequence shown here is derived from an EMBL/GenBank/DDBJ whole genome shotgun (WGS) entry which is preliminary data.</text>
</comment>
<reference evidence="4 5" key="1">
    <citation type="submission" date="2024-10" db="EMBL/GenBank/DDBJ databases">
        <title>Updated reference genomes for cyclostephanoid diatoms.</title>
        <authorList>
            <person name="Roberts W.R."/>
            <person name="Alverson A.J."/>
        </authorList>
    </citation>
    <scope>NUCLEOTIDE SEQUENCE [LARGE SCALE GENOMIC DNA]</scope>
    <source>
        <strain evidence="4 5">AJA010-31</strain>
    </source>
</reference>
<feature type="domain" description="IQ motif and ubiquitin-like" evidence="3">
    <location>
        <begin position="157"/>
        <end position="276"/>
    </location>
</feature>
<accession>A0ABD3NAP2</accession>
<dbReference type="AlphaFoldDB" id="A0ABD3NAP2"/>
<organism evidence="4 5">
    <name type="scientific">Cyclotella atomus</name>
    <dbReference type="NCBI Taxonomy" id="382360"/>
    <lineage>
        <taxon>Eukaryota</taxon>
        <taxon>Sar</taxon>
        <taxon>Stramenopiles</taxon>
        <taxon>Ochrophyta</taxon>
        <taxon>Bacillariophyta</taxon>
        <taxon>Coscinodiscophyceae</taxon>
        <taxon>Thalassiosirophycidae</taxon>
        <taxon>Stephanodiscales</taxon>
        <taxon>Stephanodiscaceae</taxon>
        <taxon>Cyclotella</taxon>
    </lineage>
</organism>
<feature type="region of interest" description="Disordered" evidence="2">
    <location>
        <begin position="1"/>
        <end position="28"/>
    </location>
</feature>
<dbReference type="Pfam" id="PF25805">
    <property type="entry name" value="IQUB"/>
    <property type="match status" value="1"/>
</dbReference>
<evidence type="ECO:0000313" key="4">
    <source>
        <dbReference type="EMBL" id="KAL3773067.1"/>
    </source>
</evidence>
<dbReference type="InterPro" id="IPR037695">
    <property type="entry name" value="IQUB"/>
</dbReference>
<dbReference type="EMBL" id="JALLPJ020001249">
    <property type="protein sequence ID" value="KAL3773067.1"/>
    <property type="molecule type" value="Genomic_DNA"/>
</dbReference>
<feature type="compositionally biased region" description="Polar residues" evidence="2">
    <location>
        <begin position="8"/>
        <end position="23"/>
    </location>
</feature>
<protein>
    <recommendedName>
        <fullName evidence="3">IQ motif and ubiquitin-like domain-containing protein</fullName>
    </recommendedName>
</protein>
<dbReference type="PANTHER" id="PTHR21074">
    <property type="entry name" value="IQ AND UBIQUITIN-LIKE DOMAIN-CONTAINING PROTEIN"/>
    <property type="match status" value="1"/>
</dbReference>
<dbReference type="Proteomes" id="UP001530400">
    <property type="component" value="Unassembled WGS sequence"/>
</dbReference>
<feature type="region of interest" description="Disordered" evidence="2">
    <location>
        <begin position="57"/>
        <end position="94"/>
    </location>
</feature>
<evidence type="ECO:0000256" key="1">
    <source>
        <dbReference type="SAM" id="Coils"/>
    </source>
</evidence>
<evidence type="ECO:0000256" key="2">
    <source>
        <dbReference type="SAM" id="MobiDB-lite"/>
    </source>
</evidence>
<dbReference type="PANTHER" id="PTHR21074:SF0">
    <property type="entry name" value="IQ AND UBIQUITIN-LIKE DOMAIN-CONTAINING PROTEIN"/>
    <property type="match status" value="1"/>
</dbReference>
<evidence type="ECO:0000259" key="3">
    <source>
        <dbReference type="Pfam" id="PF25805"/>
    </source>
</evidence>
<evidence type="ECO:0000313" key="5">
    <source>
        <dbReference type="Proteomes" id="UP001530400"/>
    </source>
</evidence>
<keyword evidence="1" id="KW-0175">Coiled coil</keyword>
<feature type="coiled-coil region" evidence="1">
    <location>
        <begin position="191"/>
        <end position="218"/>
    </location>
</feature>
<gene>
    <name evidence="4" type="ORF">ACHAWO_000571</name>
</gene>
<sequence>MTDDHNLKSSMSQSVAETSTQTENENRDVKLASSIFKSICIHTDPVRLERYSIREATSQLSESKEKDNERKEECEEGEEDDLENELQRRLNPKTPEDFELLQSELMQWKQRQNRKIVVTARNPLHKKEMTVKLLEDEAKLIRKIETLKAAASETWKMEKLEKIMEQMTMTKEWGTADGMLISVETPEIVRAREMKDAFAELKKNVVNVRDRIELLQNARTLIEKSGDHSALAKDVSSLLDRELEMLNTTELGSEFLVGLRKRMLNSFAKLVTHDNHVVSKANKAKFKVHSQKPEDR</sequence>
<feature type="compositionally biased region" description="Basic and acidic residues" evidence="2">
    <location>
        <begin position="62"/>
        <end position="73"/>
    </location>
</feature>
<feature type="compositionally biased region" description="Acidic residues" evidence="2">
    <location>
        <begin position="74"/>
        <end position="84"/>
    </location>
</feature>